<sequence>ISRPNIFFFAMEDLCQKLRGCLKKKQDEEKFPILALPQEIKVHVIDRLDIPTRLALRQSCKLLYNAEAISKYNVEELSLFRTGYNEFTLSIKDALSDTWLLVKNQVGVNVRRWIDRGDTSFKEMKEASRLTYFRHIDTPLGELTAVLQEYLNRSIIGKVTIDGFHCTNSSMSELCDLLRMKSLDELYLSAPFSTTSDSPLTQLLHGCPKQRIFKLAIHRRIPINSVVERDFLLFATSRLEKLTIHSRVVHNEHSRDNCIVDDDLLITLLSDKCRHLHLVYFLPLLTAKGIVAAIEHLSSRKLPSASFSIYFRSELHDALWRLLGLVITADGTLSSTDRLVKISQPDSDNCIVKFGQHLEVKITRKSFVNNSPLFYKIAVKTTFKPANPGLTCRVL</sequence>
<dbReference type="SUPFAM" id="SSF81383">
    <property type="entry name" value="F-box domain"/>
    <property type="match status" value="1"/>
</dbReference>
<dbReference type="Pfam" id="PF00646">
    <property type="entry name" value="F-box"/>
    <property type="match status" value="1"/>
</dbReference>
<proteinExistence type="predicted"/>
<reference evidence="3" key="1">
    <citation type="submission" date="2022-10" db="EMBL/GenBank/DDBJ databases">
        <title>Genome assembly of Pristionchus species.</title>
        <authorList>
            <person name="Yoshida K."/>
            <person name="Sommer R.J."/>
        </authorList>
    </citation>
    <scope>NUCLEOTIDE SEQUENCE [LARGE SCALE GENOMIC DNA]</scope>
    <source>
        <strain evidence="3">RS5460</strain>
    </source>
</reference>
<feature type="domain" description="F-box" evidence="1">
    <location>
        <begin position="33"/>
        <end position="65"/>
    </location>
</feature>
<evidence type="ECO:0000313" key="2">
    <source>
        <dbReference type="EMBL" id="GMR52713.1"/>
    </source>
</evidence>
<evidence type="ECO:0000259" key="1">
    <source>
        <dbReference type="Pfam" id="PF00646"/>
    </source>
</evidence>
<dbReference type="EMBL" id="BTRK01000005">
    <property type="protein sequence ID" value="GMR52713.1"/>
    <property type="molecule type" value="Genomic_DNA"/>
</dbReference>
<dbReference type="Proteomes" id="UP001328107">
    <property type="component" value="Unassembled WGS sequence"/>
</dbReference>
<feature type="non-terminal residue" evidence="2">
    <location>
        <position position="1"/>
    </location>
</feature>
<dbReference type="InterPro" id="IPR001810">
    <property type="entry name" value="F-box_dom"/>
</dbReference>
<protein>
    <recommendedName>
        <fullName evidence="1">F-box domain-containing protein</fullName>
    </recommendedName>
</protein>
<dbReference type="InterPro" id="IPR036047">
    <property type="entry name" value="F-box-like_dom_sf"/>
</dbReference>
<name>A0AAN5CXF1_9BILA</name>
<dbReference type="AlphaFoldDB" id="A0AAN5CXF1"/>
<comment type="caution">
    <text evidence="2">The sequence shown here is derived from an EMBL/GenBank/DDBJ whole genome shotgun (WGS) entry which is preliminary data.</text>
</comment>
<keyword evidence="3" id="KW-1185">Reference proteome</keyword>
<evidence type="ECO:0000313" key="3">
    <source>
        <dbReference type="Proteomes" id="UP001328107"/>
    </source>
</evidence>
<gene>
    <name evidence="2" type="ORF">PMAYCL1PPCAC_22908</name>
</gene>
<organism evidence="2 3">
    <name type="scientific">Pristionchus mayeri</name>
    <dbReference type="NCBI Taxonomy" id="1317129"/>
    <lineage>
        <taxon>Eukaryota</taxon>
        <taxon>Metazoa</taxon>
        <taxon>Ecdysozoa</taxon>
        <taxon>Nematoda</taxon>
        <taxon>Chromadorea</taxon>
        <taxon>Rhabditida</taxon>
        <taxon>Rhabditina</taxon>
        <taxon>Diplogasteromorpha</taxon>
        <taxon>Diplogasteroidea</taxon>
        <taxon>Neodiplogasteridae</taxon>
        <taxon>Pristionchus</taxon>
    </lineage>
</organism>
<accession>A0AAN5CXF1</accession>